<dbReference type="PANTHER" id="PTHR38600:SF1">
    <property type="entry name" value="TRANSCRIPTIONAL REGULATORY PROTEIN"/>
    <property type="match status" value="1"/>
</dbReference>
<dbReference type="GO" id="GO:0003677">
    <property type="term" value="F:DNA binding"/>
    <property type="evidence" value="ECO:0007669"/>
    <property type="project" value="UniProtKB-KW"/>
</dbReference>
<gene>
    <name evidence="2" type="ORF">SAMN05661099_3498</name>
</gene>
<evidence type="ECO:0000313" key="3">
    <source>
        <dbReference type="Proteomes" id="UP000189981"/>
    </source>
</evidence>
<name>A0A1T5F7T9_9SPHI</name>
<dbReference type="STRING" id="572036.SAMN05661099_3498"/>
<evidence type="ECO:0000313" key="2">
    <source>
        <dbReference type="EMBL" id="SKB92236.1"/>
    </source>
</evidence>
<keyword evidence="2" id="KW-0238">DNA-binding</keyword>
<dbReference type="PANTHER" id="PTHR38600">
    <property type="entry name" value="TRANSCRIPTIONAL REGULATORY PROTEIN"/>
    <property type="match status" value="1"/>
</dbReference>
<dbReference type="AlphaFoldDB" id="A0A1T5F7T9"/>
<dbReference type="SUPFAM" id="SSF46785">
    <property type="entry name" value="Winged helix' DNA-binding domain"/>
    <property type="match status" value="1"/>
</dbReference>
<dbReference type="SMART" id="SM00418">
    <property type="entry name" value="HTH_ARSR"/>
    <property type="match status" value="1"/>
</dbReference>
<keyword evidence="3" id="KW-1185">Reference proteome</keyword>
<dbReference type="PRINTS" id="PR00778">
    <property type="entry name" value="HTHARSR"/>
</dbReference>
<reference evidence="3" key="1">
    <citation type="submission" date="2017-02" db="EMBL/GenBank/DDBJ databases">
        <authorList>
            <person name="Varghese N."/>
            <person name="Submissions S."/>
        </authorList>
    </citation>
    <scope>NUCLEOTIDE SEQUENCE [LARGE SCALE GENOMIC DNA]</scope>
    <source>
        <strain evidence="3">DSM 22385</strain>
    </source>
</reference>
<dbReference type="PROSITE" id="PS50987">
    <property type="entry name" value="HTH_ARSR_2"/>
    <property type="match status" value="1"/>
</dbReference>
<feature type="domain" description="HTH arsR-type" evidence="1">
    <location>
        <begin position="1"/>
        <end position="90"/>
    </location>
</feature>
<accession>A0A1T5F7T9</accession>
<dbReference type="CDD" id="cd00090">
    <property type="entry name" value="HTH_ARSR"/>
    <property type="match status" value="1"/>
</dbReference>
<dbReference type="InterPro" id="IPR036388">
    <property type="entry name" value="WH-like_DNA-bd_sf"/>
</dbReference>
<protein>
    <submittedName>
        <fullName evidence="2">DNA-binding transcriptional regulator, ArsR family</fullName>
    </submittedName>
</protein>
<proteinExistence type="predicted"/>
<dbReference type="InterPro" id="IPR001845">
    <property type="entry name" value="HTH_ArsR_DNA-bd_dom"/>
</dbReference>
<evidence type="ECO:0000259" key="1">
    <source>
        <dbReference type="PROSITE" id="PS50987"/>
    </source>
</evidence>
<dbReference type="GO" id="GO:0003700">
    <property type="term" value="F:DNA-binding transcription factor activity"/>
    <property type="evidence" value="ECO:0007669"/>
    <property type="project" value="InterPro"/>
</dbReference>
<dbReference type="Proteomes" id="UP000189981">
    <property type="component" value="Unassembled WGS sequence"/>
</dbReference>
<dbReference type="InterPro" id="IPR036390">
    <property type="entry name" value="WH_DNA-bd_sf"/>
</dbReference>
<dbReference type="Pfam" id="PF01022">
    <property type="entry name" value="HTH_5"/>
    <property type="match status" value="1"/>
</dbReference>
<dbReference type="InterPro" id="IPR011991">
    <property type="entry name" value="ArsR-like_HTH"/>
</dbReference>
<dbReference type="EMBL" id="FUYR01000006">
    <property type="protein sequence ID" value="SKB92236.1"/>
    <property type="molecule type" value="Genomic_DNA"/>
</dbReference>
<sequence>MELRRDIFQAISDPTRRDIIKLLSQQSLNLNAVAGHFAISRPAISKHIKILTECGVIIIRQDGRDRYCRADLQKLKEVDKWLDTYRKFWNKKLDALGDFLEQENGEK</sequence>
<dbReference type="OrthoDB" id="9799175at2"/>
<dbReference type="NCBIfam" id="NF033788">
    <property type="entry name" value="HTH_metalloreg"/>
    <property type="match status" value="1"/>
</dbReference>
<organism evidence="2 3">
    <name type="scientific">Daejeonella lutea</name>
    <dbReference type="NCBI Taxonomy" id="572036"/>
    <lineage>
        <taxon>Bacteria</taxon>
        <taxon>Pseudomonadati</taxon>
        <taxon>Bacteroidota</taxon>
        <taxon>Sphingobacteriia</taxon>
        <taxon>Sphingobacteriales</taxon>
        <taxon>Sphingobacteriaceae</taxon>
        <taxon>Daejeonella</taxon>
    </lineage>
</organism>
<dbReference type="Gene3D" id="1.10.10.10">
    <property type="entry name" value="Winged helix-like DNA-binding domain superfamily/Winged helix DNA-binding domain"/>
    <property type="match status" value="1"/>
</dbReference>
<dbReference type="RefSeq" id="WP_079703997.1">
    <property type="nucleotide sequence ID" value="NZ_FUYR01000006.1"/>
</dbReference>